<dbReference type="InterPro" id="IPR008201">
    <property type="entry name" value="HepT-like"/>
</dbReference>
<evidence type="ECO:0000256" key="3">
    <source>
        <dbReference type="ARBA" id="ARBA00022722"/>
    </source>
</evidence>
<dbReference type="Pfam" id="PF01934">
    <property type="entry name" value="HepT-like"/>
    <property type="match status" value="1"/>
</dbReference>
<evidence type="ECO:0000313" key="7">
    <source>
        <dbReference type="EMBL" id="CAA9571673.1"/>
    </source>
</evidence>
<evidence type="ECO:0000256" key="4">
    <source>
        <dbReference type="ARBA" id="ARBA00022741"/>
    </source>
</evidence>
<organism evidence="7">
    <name type="scientific">uncultured Thermomicrobiales bacterium</name>
    <dbReference type="NCBI Taxonomy" id="1645740"/>
    <lineage>
        <taxon>Bacteria</taxon>
        <taxon>Pseudomonadati</taxon>
        <taxon>Thermomicrobiota</taxon>
        <taxon>Thermomicrobia</taxon>
        <taxon>Thermomicrobiales</taxon>
        <taxon>environmental samples</taxon>
    </lineage>
</organism>
<keyword evidence="1" id="KW-0597">Phosphoprotein</keyword>
<evidence type="ECO:0000256" key="6">
    <source>
        <dbReference type="ARBA" id="ARBA00024207"/>
    </source>
</evidence>
<dbReference type="PANTHER" id="PTHR34139">
    <property type="entry name" value="UPF0331 PROTEIN MJ0127"/>
    <property type="match status" value="1"/>
</dbReference>
<dbReference type="InterPro" id="IPR051813">
    <property type="entry name" value="HepT_RNase_toxin"/>
</dbReference>
<keyword evidence="5" id="KW-0378">Hydrolase</keyword>
<dbReference type="PANTHER" id="PTHR34139:SF1">
    <property type="entry name" value="RNASE MJ1380-RELATED"/>
    <property type="match status" value="1"/>
</dbReference>
<keyword evidence="2" id="KW-1277">Toxin-antitoxin system</keyword>
<dbReference type="EMBL" id="CADCWF010000257">
    <property type="protein sequence ID" value="CAA9571673.1"/>
    <property type="molecule type" value="Genomic_DNA"/>
</dbReference>
<evidence type="ECO:0000256" key="5">
    <source>
        <dbReference type="ARBA" id="ARBA00022801"/>
    </source>
</evidence>
<sequence length="116" mass="13596">MRPRTAVLLEDIRDAAQFILDETNDVTLEDYEADRRLRRAVERSFEIMGEAMRRLQQADPPTAKQFPTARIVVDFRNVLIHGYDIVENEIVWRTIQDSLPDLVRELERVLTTVEVD</sequence>
<comment type="similarity">
    <text evidence="6">Belongs to the HepT RNase toxin family.</text>
</comment>
<dbReference type="Gene3D" id="1.20.120.580">
    <property type="entry name" value="bsu32300-like"/>
    <property type="match status" value="1"/>
</dbReference>
<dbReference type="InterPro" id="IPR037038">
    <property type="entry name" value="HepT-like_sf"/>
</dbReference>
<dbReference type="GO" id="GO:0004540">
    <property type="term" value="F:RNA nuclease activity"/>
    <property type="evidence" value="ECO:0007669"/>
    <property type="project" value="InterPro"/>
</dbReference>
<keyword evidence="4" id="KW-0547">Nucleotide-binding</keyword>
<keyword evidence="3" id="KW-0540">Nuclease</keyword>
<name>A0A6J4VA82_9BACT</name>
<evidence type="ECO:0000256" key="1">
    <source>
        <dbReference type="ARBA" id="ARBA00022553"/>
    </source>
</evidence>
<dbReference type="GO" id="GO:0000166">
    <property type="term" value="F:nucleotide binding"/>
    <property type="evidence" value="ECO:0007669"/>
    <property type="project" value="UniProtKB-KW"/>
</dbReference>
<dbReference type="GO" id="GO:0110001">
    <property type="term" value="C:toxin-antitoxin complex"/>
    <property type="evidence" value="ECO:0007669"/>
    <property type="project" value="InterPro"/>
</dbReference>
<gene>
    <name evidence="7" type="ORF">AVDCRST_MAG59-3597</name>
</gene>
<dbReference type="AlphaFoldDB" id="A0A6J4VA82"/>
<accession>A0A6J4VA82</accession>
<evidence type="ECO:0008006" key="8">
    <source>
        <dbReference type="Google" id="ProtNLM"/>
    </source>
</evidence>
<evidence type="ECO:0000256" key="2">
    <source>
        <dbReference type="ARBA" id="ARBA00022649"/>
    </source>
</evidence>
<proteinExistence type="inferred from homology"/>
<protein>
    <recommendedName>
        <fullName evidence="8">DUF86 domain-containing protein</fullName>
    </recommendedName>
</protein>
<reference evidence="7" key="1">
    <citation type="submission" date="2020-02" db="EMBL/GenBank/DDBJ databases">
        <authorList>
            <person name="Meier V. D."/>
        </authorList>
    </citation>
    <scope>NUCLEOTIDE SEQUENCE</scope>
    <source>
        <strain evidence="7">AVDCRST_MAG59</strain>
    </source>
</reference>
<dbReference type="GO" id="GO:0016787">
    <property type="term" value="F:hydrolase activity"/>
    <property type="evidence" value="ECO:0007669"/>
    <property type="project" value="UniProtKB-KW"/>
</dbReference>